<evidence type="ECO:0000256" key="5">
    <source>
        <dbReference type="ARBA" id="ARBA00022553"/>
    </source>
</evidence>
<organism evidence="12 13">
    <name type="scientific">Champsocephalus gunnari</name>
    <name type="common">Mackerel icefish</name>
    <dbReference type="NCBI Taxonomy" id="52237"/>
    <lineage>
        <taxon>Eukaryota</taxon>
        <taxon>Metazoa</taxon>
        <taxon>Chordata</taxon>
        <taxon>Craniata</taxon>
        <taxon>Vertebrata</taxon>
        <taxon>Euteleostomi</taxon>
        <taxon>Actinopterygii</taxon>
        <taxon>Neopterygii</taxon>
        <taxon>Teleostei</taxon>
        <taxon>Neoteleostei</taxon>
        <taxon>Acanthomorphata</taxon>
        <taxon>Eupercaria</taxon>
        <taxon>Perciformes</taxon>
        <taxon>Notothenioidei</taxon>
        <taxon>Channichthyidae</taxon>
        <taxon>Champsocephalus</taxon>
    </lineage>
</organism>
<dbReference type="InterPro" id="IPR036028">
    <property type="entry name" value="SH3-like_dom_sf"/>
</dbReference>
<keyword evidence="6" id="KW-0175">Coiled coil</keyword>
<comment type="similarity">
    <text evidence="2">Belongs to the ABI family.</text>
</comment>
<reference evidence="12 13" key="1">
    <citation type="journal article" date="2023" name="Mol. Biol. Evol.">
        <title>Genomics of Secondarily Temperate Adaptation in the Only Non-Antarctic Icefish.</title>
        <authorList>
            <person name="Rivera-Colon A.G."/>
            <person name="Rayamajhi N."/>
            <person name="Minhas B.F."/>
            <person name="Madrigal G."/>
            <person name="Bilyk K.T."/>
            <person name="Yoon V."/>
            <person name="Hune M."/>
            <person name="Gregory S."/>
            <person name="Cheng C.H.C."/>
            <person name="Catchen J.M."/>
        </authorList>
    </citation>
    <scope>NUCLEOTIDE SEQUENCE [LARGE SCALE GENOMIC DNA]</scope>
    <source>
        <tissue evidence="12">White muscle</tissue>
    </source>
</reference>
<comment type="subcellular location">
    <subcellularLocation>
        <location evidence="1">Cytoplasm</location>
    </subcellularLocation>
</comment>
<comment type="subunit">
    <text evidence="7">May interact with PAK1 and PAK2. Probably interacts with TARSH.</text>
</comment>
<evidence type="ECO:0000313" key="12">
    <source>
        <dbReference type="EMBL" id="KAK5914638.1"/>
    </source>
</evidence>
<dbReference type="Proteomes" id="UP001331515">
    <property type="component" value="Unassembled WGS sequence"/>
</dbReference>
<dbReference type="Gene3D" id="2.30.30.40">
    <property type="entry name" value="SH3 Domains"/>
    <property type="match status" value="1"/>
</dbReference>
<dbReference type="AlphaFoldDB" id="A0AAN8DBG1"/>
<evidence type="ECO:0000256" key="8">
    <source>
        <dbReference type="ARBA" id="ARBA00074771"/>
    </source>
</evidence>
<dbReference type="GO" id="GO:0031209">
    <property type="term" value="C:SCAR complex"/>
    <property type="evidence" value="ECO:0007669"/>
    <property type="project" value="UniProtKB-ARBA"/>
</dbReference>
<feature type="domain" description="SH3" evidence="11">
    <location>
        <begin position="20"/>
        <end position="78"/>
    </location>
</feature>
<keyword evidence="4" id="KW-0963">Cytoplasm</keyword>
<evidence type="ECO:0000256" key="10">
    <source>
        <dbReference type="PROSITE-ProRule" id="PRU00192"/>
    </source>
</evidence>
<gene>
    <name evidence="12" type="ORF">CgunFtcFv8_009062</name>
</gene>
<evidence type="ECO:0000256" key="7">
    <source>
        <dbReference type="ARBA" id="ARBA00063868"/>
    </source>
</evidence>
<dbReference type="PRINTS" id="PR00499">
    <property type="entry name" value="P67PHOX"/>
</dbReference>
<sequence>MTSCHPSLHQWTTTPTPPPIYLEKVVALYNYDASKPDDLSLSDGDIIYLTHRHDDGWCEGYLRGKSGFFPQNYVQSCG</sequence>
<dbReference type="FunFam" id="2.30.30.40:FF:000170">
    <property type="entry name" value="ABI gene family member 3"/>
    <property type="match status" value="1"/>
</dbReference>
<dbReference type="SUPFAM" id="SSF50044">
    <property type="entry name" value="SH3-domain"/>
    <property type="match status" value="1"/>
</dbReference>
<dbReference type="GO" id="GO:0002357">
    <property type="term" value="P:defense response to tumor cell"/>
    <property type="evidence" value="ECO:0007669"/>
    <property type="project" value="UniProtKB-ARBA"/>
</dbReference>
<dbReference type="EMBL" id="JAURVH010001527">
    <property type="protein sequence ID" value="KAK5914638.1"/>
    <property type="molecule type" value="Genomic_DNA"/>
</dbReference>
<evidence type="ECO:0000256" key="3">
    <source>
        <dbReference type="ARBA" id="ARBA00022443"/>
    </source>
</evidence>
<dbReference type="Pfam" id="PF14604">
    <property type="entry name" value="SH3_9"/>
    <property type="match status" value="1"/>
</dbReference>
<evidence type="ECO:0000256" key="1">
    <source>
        <dbReference type="ARBA" id="ARBA00004496"/>
    </source>
</evidence>
<keyword evidence="3 10" id="KW-0728">SH3 domain</keyword>
<accession>A0AAN8DBG1</accession>
<dbReference type="InterPro" id="IPR050384">
    <property type="entry name" value="Endophilin_SH3RF"/>
</dbReference>
<evidence type="ECO:0000256" key="9">
    <source>
        <dbReference type="ARBA" id="ARBA00080253"/>
    </source>
</evidence>
<keyword evidence="13" id="KW-1185">Reference proteome</keyword>
<evidence type="ECO:0000256" key="2">
    <source>
        <dbReference type="ARBA" id="ARBA00010020"/>
    </source>
</evidence>
<name>A0AAN8DBG1_CHAGU</name>
<protein>
    <recommendedName>
        <fullName evidence="8">ABI gene family member 3</fullName>
    </recommendedName>
    <alternativeName>
        <fullName evidence="9">New molecule including SH3</fullName>
    </alternativeName>
</protein>
<evidence type="ECO:0000256" key="4">
    <source>
        <dbReference type="ARBA" id="ARBA00022490"/>
    </source>
</evidence>
<dbReference type="SMART" id="SM00326">
    <property type="entry name" value="SH3"/>
    <property type="match status" value="1"/>
</dbReference>
<keyword evidence="5" id="KW-0597">Phosphoprotein</keyword>
<dbReference type="PROSITE" id="PS50002">
    <property type="entry name" value="SH3"/>
    <property type="match status" value="1"/>
</dbReference>
<proteinExistence type="inferred from homology"/>
<evidence type="ECO:0000259" key="11">
    <source>
        <dbReference type="PROSITE" id="PS50002"/>
    </source>
</evidence>
<dbReference type="PRINTS" id="PR00452">
    <property type="entry name" value="SH3DOMAIN"/>
</dbReference>
<comment type="caution">
    <text evidence="12">The sequence shown here is derived from an EMBL/GenBank/DDBJ whole genome shotgun (WGS) entry which is preliminary data.</text>
</comment>
<evidence type="ECO:0000256" key="6">
    <source>
        <dbReference type="ARBA" id="ARBA00023054"/>
    </source>
</evidence>
<dbReference type="GO" id="GO:0030027">
    <property type="term" value="C:lamellipodium"/>
    <property type="evidence" value="ECO:0007669"/>
    <property type="project" value="UniProtKB-ARBA"/>
</dbReference>
<evidence type="ECO:0000313" key="13">
    <source>
        <dbReference type="Proteomes" id="UP001331515"/>
    </source>
</evidence>
<dbReference type="InterPro" id="IPR001452">
    <property type="entry name" value="SH3_domain"/>
</dbReference>
<dbReference type="PANTHER" id="PTHR14167">
    <property type="entry name" value="SH3 DOMAIN-CONTAINING"/>
    <property type="match status" value="1"/>
</dbReference>